<dbReference type="InterPro" id="IPR050448">
    <property type="entry name" value="OpgB/LTA_synthase_biosynth"/>
</dbReference>
<dbReference type="AlphaFoldDB" id="A0A6N7YDK6"/>
<feature type="transmembrane region" description="Helical" evidence="7">
    <location>
        <begin position="51"/>
        <end position="71"/>
    </location>
</feature>
<feature type="transmembrane region" description="Helical" evidence="7">
    <location>
        <begin position="78"/>
        <end position="97"/>
    </location>
</feature>
<feature type="transmembrane region" description="Helical" evidence="7">
    <location>
        <begin position="20"/>
        <end position="39"/>
    </location>
</feature>
<dbReference type="EMBL" id="VULP01000033">
    <property type="protein sequence ID" value="MSU83167.1"/>
    <property type="molecule type" value="Genomic_DNA"/>
</dbReference>
<dbReference type="SUPFAM" id="SSF53649">
    <property type="entry name" value="Alkaline phosphatase-like"/>
    <property type="match status" value="1"/>
</dbReference>
<evidence type="ECO:0000256" key="4">
    <source>
        <dbReference type="ARBA" id="ARBA00022692"/>
    </source>
</evidence>
<dbReference type="InterPro" id="IPR000917">
    <property type="entry name" value="Sulfatase_N"/>
</dbReference>
<evidence type="ECO:0000256" key="7">
    <source>
        <dbReference type="SAM" id="Phobius"/>
    </source>
</evidence>
<comment type="caution">
    <text evidence="9">The sequence shown here is derived from an EMBL/GenBank/DDBJ whole genome shotgun (WGS) entry which is preliminary data.</text>
</comment>
<dbReference type="Proteomes" id="UP000433359">
    <property type="component" value="Unassembled WGS sequence"/>
</dbReference>
<feature type="domain" description="Sulfatase N-terminal" evidence="8">
    <location>
        <begin position="429"/>
        <end position="722"/>
    </location>
</feature>
<dbReference type="GO" id="GO:0005886">
    <property type="term" value="C:plasma membrane"/>
    <property type="evidence" value="ECO:0007669"/>
    <property type="project" value="UniProtKB-SubCell"/>
</dbReference>
<feature type="transmembrane region" description="Helical" evidence="7">
    <location>
        <begin position="268"/>
        <end position="291"/>
    </location>
</feature>
<evidence type="ECO:0000256" key="1">
    <source>
        <dbReference type="ARBA" id="ARBA00004651"/>
    </source>
</evidence>
<name>A0A6N7YDK6_9FIRM</name>
<dbReference type="InterPro" id="IPR017850">
    <property type="entry name" value="Alkaline_phosphatase_core_sf"/>
</dbReference>
<dbReference type="CDD" id="cd16015">
    <property type="entry name" value="LTA_synthase"/>
    <property type="match status" value="1"/>
</dbReference>
<keyword evidence="6 7" id="KW-0472">Membrane</keyword>
<sequence length="767" mass="87050">MREEMRAEKREKRQRKSVIYYYVAIVITAFLGTGLSLYLKGGVPFVKEGAPIFMKIAGIVVVLLLTILLYCKAQKRKWKIVGVISIILLAAVFSWFVSGISKEVALKPYTLDTPETEFSRYDIQDGHFTVKEPNPNIIKEINEDVLKNVVIHFSKPIEQNIAIKVMYTNRKDEDFSKEKKVNFKAQKGATQAVVPVEQSDVSRVKIVIGKKIGAQFDFGSIELNGNYQERLKEKERDFLVYYSMFIALPCCFFLFASLKGRQKLESNIIIKILAFPFALCVPLGIFLTLLVKYLVEWVKVTCGDVAFSTILLQLTSPIKGTDSGIIHSIIQTAVLPPVILTVMVILCYIFFKRELYTLKIFSQKKIPRWSKIIIELCVAVILLHTVHVQGSEIGMWEYLRNSREVSTFYEDYYVDPDNTTVTFPGKKNNLIYIFMESMESSYADKAEGGTMDVNYIPNLTKLAKENVQFSDKADKKMGGPVCLEGTAYTAGGLVAQTSAINLKVKNAGTVSDTFLPNLTALGDFLDKEGYQQVFLCGSDGDFAGRDAYFKTHKNYKIEDYNAAIKEGDIPKDYKVYWGHEDKILYERAKKQLKKLSSENKPFNLTMLTVDTHFPTGFLCSLCDNKYNTTYGNAVACADKQVYDFINWIKQQDFYENTTIVIVGDHTSMVDTGSQFWKPLSGNYIRTVYNTIINPQCAYKEAATQNRRFTTMDMFPTTMAALGAKIDGERLGLGTNLFSGKETLREKMGGNYINKELKKNDKKYNKFY</sequence>
<dbReference type="PANTHER" id="PTHR47371:SF3">
    <property type="entry name" value="PHOSPHOGLYCEROL TRANSFERASE I"/>
    <property type="match status" value="1"/>
</dbReference>
<feature type="transmembrane region" description="Helical" evidence="7">
    <location>
        <begin position="325"/>
        <end position="351"/>
    </location>
</feature>
<evidence type="ECO:0000313" key="10">
    <source>
        <dbReference type="Proteomes" id="UP000433359"/>
    </source>
</evidence>
<comment type="subcellular location">
    <subcellularLocation>
        <location evidence="1">Cell membrane</location>
        <topology evidence="1">Multi-pass membrane protein</topology>
    </subcellularLocation>
</comment>
<evidence type="ECO:0000256" key="6">
    <source>
        <dbReference type="ARBA" id="ARBA00023136"/>
    </source>
</evidence>
<dbReference type="Gene3D" id="3.40.720.10">
    <property type="entry name" value="Alkaline Phosphatase, subunit A"/>
    <property type="match status" value="1"/>
</dbReference>
<accession>A0A6N7YDK6</accession>
<evidence type="ECO:0000313" key="9">
    <source>
        <dbReference type="EMBL" id="MSU83167.1"/>
    </source>
</evidence>
<protein>
    <submittedName>
        <fullName evidence="9">LTA synthase family protein</fullName>
    </submittedName>
</protein>
<keyword evidence="5 7" id="KW-1133">Transmembrane helix</keyword>
<reference evidence="9 10" key="1">
    <citation type="submission" date="2019-08" db="EMBL/GenBank/DDBJ databases">
        <title>In-depth cultivation of the pig gut microbiome towards novel bacterial diversity and tailored functional studies.</title>
        <authorList>
            <person name="Wylensek D."/>
            <person name="Hitch T.C.A."/>
            <person name="Clavel T."/>
        </authorList>
    </citation>
    <scope>NUCLEOTIDE SEQUENCE [LARGE SCALE GENOMIC DNA]</scope>
    <source>
        <strain evidence="9 10">BSM-383-APC-4H</strain>
    </source>
</reference>
<evidence type="ECO:0000256" key="5">
    <source>
        <dbReference type="ARBA" id="ARBA00022989"/>
    </source>
</evidence>
<dbReference type="PANTHER" id="PTHR47371">
    <property type="entry name" value="LIPOTEICHOIC ACID SYNTHASE"/>
    <property type="match status" value="1"/>
</dbReference>
<proteinExistence type="predicted"/>
<feature type="transmembrane region" description="Helical" evidence="7">
    <location>
        <begin position="372"/>
        <end position="390"/>
    </location>
</feature>
<evidence type="ECO:0000259" key="8">
    <source>
        <dbReference type="Pfam" id="PF00884"/>
    </source>
</evidence>
<dbReference type="Pfam" id="PF00884">
    <property type="entry name" value="Sulfatase"/>
    <property type="match status" value="1"/>
</dbReference>
<keyword evidence="3" id="KW-1003">Cell membrane</keyword>
<evidence type="ECO:0000256" key="3">
    <source>
        <dbReference type="ARBA" id="ARBA00022475"/>
    </source>
</evidence>
<organism evidence="9 10">
    <name type="scientific">Anaerobutyricum soehngenii</name>
    <dbReference type="NCBI Taxonomy" id="105843"/>
    <lineage>
        <taxon>Bacteria</taxon>
        <taxon>Bacillati</taxon>
        <taxon>Bacillota</taxon>
        <taxon>Clostridia</taxon>
        <taxon>Lachnospirales</taxon>
        <taxon>Lachnospiraceae</taxon>
        <taxon>Anaerobutyricum</taxon>
    </lineage>
</organism>
<feature type="transmembrane region" description="Helical" evidence="7">
    <location>
        <begin position="238"/>
        <end position="256"/>
    </location>
</feature>
<comment type="pathway">
    <text evidence="2">Cell wall biogenesis; lipoteichoic acid biosynthesis.</text>
</comment>
<keyword evidence="4 7" id="KW-0812">Transmembrane</keyword>
<evidence type="ECO:0000256" key="2">
    <source>
        <dbReference type="ARBA" id="ARBA00004936"/>
    </source>
</evidence>
<gene>
    <name evidence="9" type="ORF">FYJ25_12715</name>
</gene>